<name>A0A382TVR6_9ZZZZ</name>
<sequence length="54" mass="6573">MTETDQEKIEGYSKRREDILRILDEIVEIIRFQDRPEDAIIEQKLEEIRKILSQ</sequence>
<dbReference type="EMBL" id="UINC01139330">
    <property type="protein sequence ID" value="SVD25812.1"/>
    <property type="molecule type" value="Genomic_DNA"/>
</dbReference>
<protein>
    <submittedName>
        <fullName evidence="1">Uncharacterized protein</fullName>
    </submittedName>
</protein>
<organism evidence="1">
    <name type="scientific">marine metagenome</name>
    <dbReference type="NCBI Taxonomy" id="408172"/>
    <lineage>
        <taxon>unclassified sequences</taxon>
        <taxon>metagenomes</taxon>
        <taxon>ecological metagenomes</taxon>
    </lineage>
</organism>
<proteinExistence type="predicted"/>
<dbReference type="AlphaFoldDB" id="A0A382TVR6"/>
<gene>
    <name evidence="1" type="ORF">METZ01_LOCUS378666</name>
</gene>
<reference evidence="1" key="1">
    <citation type="submission" date="2018-05" db="EMBL/GenBank/DDBJ databases">
        <authorList>
            <person name="Lanie J.A."/>
            <person name="Ng W.-L."/>
            <person name="Kazmierczak K.M."/>
            <person name="Andrzejewski T.M."/>
            <person name="Davidsen T.M."/>
            <person name="Wayne K.J."/>
            <person name="Tettelin H."/>
            <person name="Glass J.I."/>
            <person name="Rusch D."/>
            <person name="Podicherti R."/>
            <person name="Tsui H.-C.T."/>
            <person name="Winkler M.E."/>
        </authorList>
    </citation>
    <scope>NUCLEOTIDE SEQUENCE</scope>
</reference>
<evidence type="ECO:0000313" key="1">
    <source>
        <dbReference type="EMBL" id="SVD25812.1"/>
    </source>
</evidence>
<accession>A0A382TVR6</accession>